<protein>
    <submittedName>
        <fullName evidence="3">Uncharacterized protein</fullName>
    </submittedName>
</protein>
<feature type="region of interest" description="Disordered" evidence="1">
    <location>
        <begin position="1"/>
        <end position="81"/>
    </location>
</feature>
<dbReference type="AlphaFoldDB" id="A0A1M6VS14"/>
<feature type="compositionally biased region" description="Pro residues" evidence="1">
    <location>
        <begin position="60"/>
        <end position="81"/>
    </location>
</feature>
<dbReference type="EMBL" id="FRAP01000013">
    <property type="protein sequence ID" value="SHK84302.1"/>
    <property type="molecule type" value="Genomic_DNA"/>
</dbReference>
<keyword evidence="2" id="KW-0472">Membrane</keyword>
<keyword evidence="4" id="KW-1185">Reference proteome</keyword>
<accession>A0A1M6VS14</accession>
<keyword evidence="2" id="KW-1133">Transmembrane helix</keyword>
<evidence type="ECO:0000313" key="3">
    <source>
        <dbReference type="EMBL" id="SHK84302.1"/>
    </source>
</evidence>
<keyword evidence="2" id="KW-0812">Transmembrane</keyword>
<dbReference type="Proteomes" id="UP000184363">
    <property type="component" value="Unassembled WGS sequence"/>
</dbReference>
<evidence type="ECO:0000256" key="1">
    <source>
        <dbReference type="SAM" id="MobiDB-lite"/>
    </source>
</evidence>
<feature type="transmembrane region" description="Helical" evidence="2">
    <location>
        <begin position="139"/>
        <end position="160"/>
    </location>
</feature>
<dbReference type="STRING" id="1848.SAMN05443637_11323"/>
<sequence>MSRPDDDRIDGDQTGGDRTDPPSWAGAPGYHPADEPAPEPDPAPPRPGYQRVPEGLAPHAPMPGAPPYPAAPPPDLAPGPRPGAGFPKMLAATAVWWVAGLVLSLALARSPAEVAVFTGLAITAAVALWLALRRRAARFWQLVLGAAPLAVLAWLVSGVLP</sequence>
<dbReference type="RefSeq" id="WP_073458127.1">
    <property type="nucleotide sequence ID" value="NZ_CALGVN010000006.1"/>
</dbReference>
<gene>
    <name evidence="3" type="ORF">SAMN05443637_11323</name>
</gene>
<reference evidence="3 4" key="1">
    <citation type="submission" date="2016-11" db="EMBL/GenBank/DDBJ databases">
        <authorList>
            <person name="Jaros S."/>
            <person name="Januszkiewicz K."/>
            <person name="Wedrychowicz H."/>
        </authorList>
    </citation>
    <scope>NUCLEOTIDE SEQUENCE [LARGE SCALE GENOMIC DNA]</scope>
    <source>
        <strain evidence="3 4">DSM 43832</strain>
    </source>
</reference>
<organism evidence="3 4">
    <name type="scientific">Pseudonocardia thermophila</name>
    <dbReference type="NCBI Taxonomy" id="1848"/>
    <lineage>
        <taxon>Bacteria</taxon>
        <taxon>Bacillati</taxon>
        <taxon>Actinomycetota</taxon>
        <taxon>Actinomycetes</taxon>
        <taxon>Pseudonocardiales</taxon>
        <taxon>Pseudonocardiaceae</taxon>
        <taxon>Pseudonocardia</taxon>
    </lineage>
</organism>
<feature type="transmembrane region" description="Helical" evidence="2">
    <location>
        <begin position="114"/>
        <end position="132"/>
    </location>
</feature>
<name>A0A1M6VS14_PSETH</name>
<feature type="transmembrane region" description="Helical" evidence="2">
    <location>
        <begin position="89"/>
        <end position="108"/>
    </location>
</feature>
<evidence type="ECO:0000256" key="2">
    <source>
        <dbReference type="SAM" id="Phobius"/>
    </source>
</evidence>
<proteinExistence type="predicted"/>
<evidence type="ECO:0000313" key="4">
    <source>
        <dbReference type="Proteomes" id="UP000184363"/>
    </source>
</evidence>